<dbReference type="InterPro" id="IPR011990">
    <property type="entry name" value="TPR-like_helical_dom_sf"/>
</dbReference>
<evidence type="ECO:0000256" key="3">
    <source>
        <dbReference type="ARBA" id="ARBA00022552"/>
    </source>
</evidence>
<dbReference type="EMBL" id="OX459957">
    <property type="protein sequence ID" value="CAI9162665.1"/>
    <property type="molecule type" value="Genomic_DNA"/>
</dbReference>
<accession>A0ABN8YNM3</accession>
<comment type="subcellular location">
    <subcellularLocation>
        <location evidence="1">Nucleus</location>
        <location evidence="1">Nucleolus</location>
    </subcellularLocation>
</comment>
<evidence type="ECO:0000256" key="5">
    <source>
        <dbReference type="ARBA" id="ARBA00023242"/>
    </source>
</evidence>
<dbReference type="Pfam" id="PF08640">
    <property type="entry name" value="U3_assoc_6"/>
    <property type="match status" value="1"/>
</dbReference>
<dbReference type="Pfam" id="PF24892">
    <property type="entry name" value="UTP6_C"/>
    <property type="match status" value="1"/>
</dbReference>
<dbReference type="Proteomes" id="UP001176941">
    <property type="component" value="Chromosome 21"/>
</dbReference>
<evidence type="ECO:0000313" key="8">
    <source>
        <dbReference type="EMBL" id="CAI9162665.1"/>
    </source>
</evidence>
<sequence length="598" mass="71148">MAEITQERLEDRLPELQQLERTGLFSEAEIRAIIRKVSELEYGIQRRSLSKDSFIRYVQYEIYLLDLIHKRRARAGYTFKKDEIEDPMIRRIQSVFQRATIKWKDDVKLWLSFVAFCRKWAANVQLSKLFSSLLAFHSNKPGLWILAAKWEMEDHLSSESARQLFLRALRFHPRYPKLYEEYFRMELMHAEKLRKEKQEFEKANMDVGNLEHAEEVLTGELARIIYKNSISVIKSAKFHVSLLSIAQQFDFAKDLQREIYNDLKALHTDDPLTWDYVARQELVIKSQPGEELPTTKQAKAKEVGRREERCCAVYEEAVKTLPTEAMWKCYMNFCMERFTKKTSSRLLRKKRLERTMATFWKAHELKLLPELQYRQLSKLLLYRQLLKESLEVADAGVELFRKSVEMWQVKLEALISSESQEMTKVFNQAFEYLKPQICLPLWLTWAQCSEEIGKQEEAEMIYKRAVFRLSGDDSATMKEMYLAWAYRSGGYKKARDVFKSLQENRPFSVDFFRKMIEFEKEQESCKMENLREYYERALREFGTVDSDLWIDYIKEELNHPLGRPENCGQLYWRAMKMLQGESVEQFMSKHALHQAGRL</sequence>
<comment type="similarity">
    <text evidence="2">Belongs to the UTP6 family.</text>
</comment>
<gene>
    <name evidence="8" type="ORF">MRATA1EN1_LOCUS11627</name>
</gene>
<evidence type="ECO:0000256" key="1">
    <source>
        <dbReference type="ARBA" id="ARBA00004604"/>
    </source>
</evidence>
<evidence type="ECO:0008006" key="10">
    <source>
        <dbReference type="Google" id="ProtNLM"/>
    </source>
</evidence>
<keyword evidence="9" id="KW-1185">Reference proteome</keyword>
<feature type="domain" description="U3 small nucleolar RNA-associated protein 6 N-terminal" evidence="6">
    <location>
        <begin position="9"/>
        <end position="90"/>
    </location>
</feature>
<reference evidence="8" key="1">
    <citation type="submission" date="2023-04" db="EMBL/GenBank/DDBJ databases">
        <authorList>
            <consortium name="ELIXIR-Norway"/>
        </authorList>
    </citation>
    <scope>NUCLEOTIDE SEQUENCE [LARGE SCALE GENOMIC DNA]</scope>
</reference>
<organism evidence="8 9">
    <name type="scientific">Rangifer tarandus platyrhynchus</name>
    <name type="common">Svalbard reindeer</name>
    <dbReference type="NCBI Taxonomy" id="3082113"/>
    <lineage>
        <taxon>Eukaryota</taxon>
        <taxon>Metazoa</taxon>
        <taxon>Chordata</taxon>
        <taxon>Craniata</taxon>
        <taxon>Vertebrata</taxon>
        <taxon>Euteleostomi</taxon>
        <taxon>Mammalia</taxon>
        <taxon>Eutheria</taxon>
        <taxon>Laurasiatheria</taxon>
        <taxon>Artiodactyla</taxon>
        <taxon>Ruminantia</taxon>
        <taxon>Pecora</taxon>
        <taxon>Cervidae</taxon>
        <taxon>Odocoileinae</taxon>
        <taxon>Rangifer</taxon>
    </lineage>
</organism>
<protein>
    <recommendedName>
        <fullName evidence="10">UTP6, small subunit (SSU) processome component, homolog</fullName>
    </recommendedName>
</protein>
<dbReference type="Gene3D" id="1.25.40.10">
    <property type="entry name" value="Tetratricopeptide repeat domain"/>
    <property type="match status" value="2"/>
</dbReference>
<keyword evidence="5" id="KW-0539">Nucleus</keyword>
<evidence type="ECO:0000256" key="2">
    <source>
        <dbReference type="ARBA" id="ARBA00010734"/>
    </source>
</evidence>
<dbReference type="InterPro" id="IPR055347">
    <property type="entry name" value="UTP6_N"/>
</dbReference>
<dbReference type="PANTHER" id="PTHR23271:SF1">
    <property type="entry name" value="U3 SMALL NUCLEOLAR RNA-ASSOCIATED PROTEIN 6 HOMOLOG"/>
    <property type="match status" value="1"/>
</dbReference>
<feature type="domain" description="U3 small nucleolar RNA-associated protein 6 homolog C-terminal" evidence="7">
    <location>
        <begin position="308"/>
        <end position="578"/>
    </location>
</feature>
<evidence type="ECO:0000313" key="9">
    <source>
        <dbReference type="Proteomes" id="UP001176941"/>
    </source>
</evidence>
<dbReference type="InterPro" id="IPR056907">
    <property type="entry name" value="UTP6_C"/>
</dbReference>
<evidence type="ECO:0000256" key="4">
    <source>
        <dbReference type="ARBA" id="ARBA00022737"/>
    </source>
</evidence>
<keyword evidence="4" id="KW-0677">Repeat</keyword>
<dbReference type="PANTHER" id="PTHR23271">
    <property type="entry name" value="HEPATOCELLULAR CARCINOMA-ASSOCIATED ANTIGEN 66"/>
    <property type="match status" value="1"/>
</dbReference>
<evidence type="ECO:0000259" key="6">
    <source>
        <dbReference type="Pfam" id="PF08640"/>
    </source>
</evidence>
<evidence type="ECO:0000259" key="7">
    <source>
        <dbReference type="Pfam" id="PF24892"/>
    </source>
</evidence>
<name>A0ABN8YNM3_RANTA</name>
<dbReference type="SUPFAM" id="SSF48452">
    <property type="entry name" value="TPR-like"/>
    <property type="match status" value="1"/>
</dbReference>
<dbReference type="SMART" id="SM00386">
    <property type="entry name" value="HAT"/>
    <property type="match status" value="8"/>
</dbReference>
<keyword evidence="3" id="KW-0698">rRNA processing</keyword>
<dbReference type="InterPro" id="IPR003107">
    <property type="entry name" value="HAT"/>
</dbReference>
<dbReference type="InterPro" id="IPR013949">
    <property type="entry name" value="Utp6"/>
</dbReference>
<proteinExistence type="inferred from homology"/>